<gene>
    <name evidence="1" type="ORF">RFULGI_LOCUS19547</name>
</gene>
<dbReference type="EMBL" id="CAJVPZ010098227">
    <property type="protein sequence ID" value="CAG8819932.1"/>
    <property type="molecule type" value="Genomic_DNA"/>
</dbReference>
<organism evidence="1 2">
    <name type="scientific">Racocetra fulgida</name>
    <dbReference type="NCBI Taxonomy" id="60492"/>
    <lineage>
        <taxon>Eukaryota</taxon>
        <taxon>Fungi</taxon>
        <taxon>Fungi incertae sedis</taxon>
        <taxon>Mucoromycota</taxon>
        <taxon>Glomeromycotina</taxon>
        <taxon>Glomeromycetes</taxon>
        <taxon>Diversisporales</taxon>
        <taxon>Gigasporaceae</taxon>
        <taxon>Racocetra</taxon>
    </lineage>
</organism>
<proteinExistence type="predicted"/>
<dbReference type="Proteomes" id="UP000789396">
    <property type="component" value="Unassembled WGS sequence"/>
</dbReference>
<feature type="non-terminal residue" evidence="1">
    <location>
        <position position="1"/>
    </location>
</feature>
<sequence length="100" mass="11231">YLYTTEFDPEKLNGANILMLIVAANKMDLDVIINYLLLPTNFAESTLRKLNGGDVLKLLMINELKIQNAINDILSENDIARAILEKLNGAQVLEIIEKTE</sequence>
<accession>A0A9N9KB52</accession>
<protein>
    <submittedName>
        <fullName evidence="1">17393_t:CDS:1</fullName>
    </submittedName>
</protein>
<keyword evidence="2" id="KW-1185">Reference proteome</keyword>
<evidence type="ECO:0000313" key="2">
    <source>
        <dbReference type="Proteomes" id="UP000789396"/>
    </source>
</evidence>
<name>A0A9N9KB52_9GLOM</name>
<evidence type="ECO:0000313" key="1">
    <source>
        <dbReference type="EMBL" id="CAG8819932.1"/>
    </source>
</evidence>
<dbReference type="AlphaFoldDB" id="A0A9N9KB52"/>
<feature type="non-terminal residue" evidence="1">
    <location>
        <position position="100"/>
    </location>
</feature>
<comment type="caution">
    <text evidence="1">The sequence shown here is derived from an EMBL/GenBank/DDBJ whole genome shotgun (WGS) entry which is preliminary data.</text>
</comment>
<reference evidence="1" key="1">
    <citation type="submission" date="2021-06" db="EMBL/GenBank/DDBJ databases">
        <authorList>
            <person name="Kallberg Y."/>
            <person name="Tangrot J."/>
            <person name="Rosling A."/>
        </authorList>
    </citation>
    <scope>NUCLEOTIDE SEQUENCE</scope>
    <source>
        <strain evidence="1">IN212</strain>
    </source>
</reference>